<protein>
    <submittedName>
        <fullName evidence="1">Uncharacterized protein</fullName>
    </submittedName>
</protein>
<accession>A0A7V8E9Y7</accession>
<organism evidence="1 2">
    <name type="scientific">Pseudomonas putida</name>
    <name type="common">Arthrobacter siderocapsulatus</name>
    <dbReference type="NCBI Taxonomy" id="303"/>
    <lineage>
        <taxon>Bacteria</taxon>
        <taxon>Pseudomonadati</taxon>
        <taxon>Pseudomonadota</taxon>
        <taxon>Gammaproteobacteria</taxon>
        <taxon>Pseudomonadales</taxon>
        <taxon>Pseudomonadaceae</taxon>
        <taxon>Pseudomonas</taxon>
    </lineage>
</organism>
<dbReference type="RefSeq" id="WP_156859941.1">
    <property type="nucleotide sequence ID" value="NZ_WOWR01000074.1"/>
</dbReference>
<gene>
    <name evidence="1" type="ORF">GN299_31060</name>
</gene>
<dbReference type="Proteomes" id="UP000442695">
    <property type="component" value="Unassembled WGS sequence"/>
</dbReference>
<proteinExistence type="predicted"/>
<evidence type="ECO:0000313" key="1">
    <source>
        <dbReference type="EMBL" id="KAF0250990.1"/>
    </source>
</evidence>
<name>A0A7V8E9Y7_PSEPU</name>
<comment type="caution">
    <text evidence="1">The sequence shown here is derived from an EMBL/GenBank/DDBJ whole genome shotgun (WGS) entry which is preliminary data.</text>
</comment>
<dbReference type="AlphaFoldDB" id="A0A7V8E9Y7"/>
<dbReference type="EMBL" id="WOWR01000074">
    <property type="protein sequence ID" value="KAF0250990.1"/>
    <property type="molecule type" value="Genomic_DNA"/>
</dbReference>
<reference evidence="1 2" key="1">
    <citation type="submission" date="2019-12" db="EMBL/GenBank/DDBJ databases">
        <authorList>
            <person name="Woiski C."/>
        </authorList>
    </citation>
    <scope>NUCLEOTIDE SEQUENCE [LARGE SCALE GENOMIC DNA]</scope>
    <source>
        <strain evidence="1 2">BOE100</strain>
    </source>
</reference>
<evidence type="ECO:0000313" key="2">
    <source>
        <dbReference type="Proteomes" id="UP000442695"/>
    </source>
</evidence>
<sequence length="184" mass="19805">MKLNLMIYRDHYFKVHNDLVTANNAAKDTAVAGGIIGVIGGLTKSASTVYTGSAIAAGSSIYGQRYDFTIQALNYRKASIAMDCMLGVVAPLPDVTPLSNPGITTASENIEEVRRKLYQAQSAVVLKDPDLKQLKEALRAEMDANTKFDIYKKNGAAAKAASANLAQEEETLVLARLDSCAKQF</sequence>